<protein>
    <submittedName>
        <fullName evidence="8">Molybdopterin-binding domain of aldehyde dehydrogenase</fullName>
    </submittedName>
</protein>
<evidence type="ECO:0000313" key="9">
    <source>
        <dbReference type="Proteomes" id="UP000219612"/>
    </source>
</evidence>
<feature type="compositionally biased region" description="Low complexity" evidence="6">
    <location>
        <begin position="708"/>
        <end position="719"/>
    </location>
</feature>
<feature type="region of interest" description="Disordered" evidence="6">
    <location>
        <begin position="565"/>
        <end position="741"/>
    </location>
</feature>
<dbReference type="InterPro" id="IPR008274">
    <property type="entry name" value="AldOxase/xan_DH_MoCoBD1"/>
</dbReference>
<dbReference type="Pfam" id="PF02738">
    <property type="entry name" value="MoCoBD_1"/>
    <property type="match status" value="1"/>
</dbReference>
<dbReference type="SUPFAM" id="SSF54665">
    <property type="entry name" value="CO dehydrogenase molybdoprotein N-domain-like"/>
    <property type="match status" value="1"/>
</dbReference>
<sequence length="1019" mass="106647">MRINQEEHDRPPRPGQCLRTYLREEGCFGVKKGCDTGDCGACTVHVDGEPVHSCVYPAFRAAGREVTTIEGLDDHPAQRAFLGAQGFQCGFCTAGYIMTAAALTDDQRDDLPRAFKGNLCRCTGYRAIADAMDGVVNACVPTEGKAVGAGLGAPAGPDVVTGRARYTFDLDVPGVLHLKVLRSPHAHARVLAVRTEAALAVPGVELVLTSADDPGKLFSTAQHENVTEDPADTRVLDDVVRFVGQRVAAVVATSEAAAEEGCRALAVDYEMLPHVLTASEAMAPGAPLIHPGGNVVGQLHAALGDVEAGFAEADEIYEETFRTPRVQHASLETHGAVGWLDGDGRLVIRSSTQTPFLTRRAVADLFDLPPDRVRVIAGRVGGGFGGKQEMLVEDLVALAVLRLERPVKLEFTRAEQFTSATTRHPFQVRIKAGARSDGTLTALQLEVLSNTGAYGNHGPSVMYHGCHESIAVYRCPNMRTDAWSVYTNTVPAGAFRGYGLGQVSFAVESALDELARRLTIDPIEMRARNVVRPGEPLTAPGDHADDLTIASYGLDQCLQHIRDAARSDPDPATSHPTTPHDATRYPASPQPAVSHAAAPHAGTAHPASAHLDTAQPASLQPAGPLLADPSDFPDISPVGRLVGEGSGARPAGQSASDGRLTGQGSDTQPAGQSASDGRLVGEGEFEGEPAGERAPDARPAGQDKPARDGAPGAGPANEGGAREPMRDGAPHARPASEGVPDGWLVGEGMAIAMIAAGPPGGHYADATVTRLEDGRFEVAVGTAEFGNGSSTVHCQIAADALGVAPDRIVLRQSDTDAVRHDTGAFGSTGVVVAGKAVLHAARALRAQLDAGSGETTAHGHWGGSPRSVAFNAHWFRVAVDPATGELRILRSVHSADAGTVMNPLQLRGQIEGGVAQALGAALAEHVDIDRDGRVTTAGFRQYHLPTYADVPRTEVLFAGTDDAIGPLGAKSMSESPFNPVAPALANAIRDATGVRLTQLPFTRDRIWSALEQAADSRAV</sequence>
<dbReference type="InterPro" id="IPR037165">
    <property type="entry name" value="AldOxase/xan_DH_Mopterin-bd_sf"/>
</dbReference>
<dbReference type="Gene3D" id="3.10.20.30">
    <property type="match status" value="1"/>
</dbReference>
<keyword evidence="9" id="KW-1185">Reference proteome</keyword>
<evidence type="ECO:0000259" key="7">
    <source>
        <dbReference type="PROSITE" id="PS51085"/>
    </source>
</evidence>
<dbReference type="EMBL" id="OBDY01000009">
    <property type="protein sequence ID" value="SNY49131.1"/>
    <property type="molecule type" value="Genomic_DNA"/>
</dbReference>
<dbReference type="Pfam" id="PF20256">
    <property type="entry name" value="MoCoBD_2"/>
    <property type="match status" value="2"/>
</dbReference>
<keyword evidence="2" id="KW-0500">Molybdenum</keyword>
<dbReference type="Gene3D" id="1.10.150.120">
    <property type="entry name" value="[2Fe-2S]-binding domain"/>
    <property type="match status" value="1"/>
</dbReference>
<reference evidence="8 9" key="1">
    <citation type="submission" date="2017-09" db="EMBL/GenBank/DDBJ databases">
        <authorList>
            <person name="Ehlers B."/>
            <person name="Leendertz F.H."/>
        </authorList>
    </citation>
    <scope>NUCLEOTIDE SEQUENCE [LARGE SCALE GENOMIC DNA]</scope>
    <source>
        <strain evidence="8 9">CGMCC 4.6857</strain>
    </source>
</reference>
<dbReference type="Pfam" id="PF01799">
    <property type="entry name" value="Fer2_2"/>
    <property type="match status" value="1"/>
</dbReference>
<dbReference type="PROSITE" id="PS00197">
    <property type="entry name" value="2FE2S_FER_1"/>
    <property type="match status" value="1"/>
</dbReference>
<keyword evidence="4" id="KW-0560">Oxidoreductase</keyword>
<evidence type="ECO:0000256" key="5">
    <source>
        <dbReference type="ARBA" id="ARBA00023004"/>
    </source>
</evidence>
<dbReference type="InterPro" id="IPR036856">
    <property type="entry name" value="Ald_Oxase/Xan_DH_a/b_sf"/>
</dbReference>
<gene>
    <name evidence="8" type="ORF">SAMN05421748_109226</name>
</gene>
<feature type="compositionally biased region" description="Basic and acidic residues" evidence="6">
    <location>
        <begin position="720"/>
        <end position="730"/>
    </location>
</feature>
<keyword evidence="5" id="KW-0408">Iron</keyword>
<evidence type="ECO:0000256" key="3">
    <source>
        <dbReference type="ARBA" id="ARBA00022723"/>
    </source>
</evidence>
<feature type="compositionally biased region" description="Polar residues" evidence="6">
    <location>
        <begin position="662"/>
        <end position="675"/>
    </location>
</feature>
<dbReference type="PIRSF" id="PIRSF000127">
    <property type="entry name" value="Xanthine_DH"/>
    <property type="match status" value="1"/>
</dbReference>
<dbReference type="InterPro" id="IPR002888">
    <property type="entry name" value="2Fe-2S-bd"/>
</dbReference>
<evidence type="ECO:0000256" key="4">
    <source>
        <dbReference type="ARBA" id="ARBA00023002"/>
    </source>
</evidence>
<dbReference type="InterPro" id="IPR036884">
    <property type="entry name" value="2Fe-2S-bd_dom_sf"/>
</dbReference>
<evidence type="ECO:0000256" key="6">
    <source>
        <dbReference type="SAM" id="MobiDB-lite"/>
    </source>
</evidence>
<organism evidence="8 9">
    <name type="scientific">Paractinoplanes atraurantiacus</name>
    <dbReference type="NCBI Taxonomy" id="1036182"/>
    <lineage>
        <taxon>Bacteria</taxon>
        <taxon>Bacillati</taxon>
        <taxon>Actinomycetota</taxon>
        <taxon>Actinomycetes</taxon>
        <taxon>Micromonosporales</taxon>
        <taxon>Micromonosporaceae</taxon>
        <taxon>Paractinoplanes</taxon>
    </lineage>
</organism>
<evidence type="ECO:0000256" key="1">
    <source>
        <dbReference type="ARBA" id="ARBA00006849"/>
    </source>
</evidence>
<dbReference type="InterPro" id="IPR000674">
    <property type="entry name" value="Ald_Oxase/Xan_DH_a/b"/>
</dbReference>
<dbReference type="InterPro" id="IPR012675">
    <property type="entry name" value="Beta-grasp_dom_sf"/>
</dbReference>
<dbReference type="PANTHER" id="PTHR11908">
    <property type="entry name" value="XANTHINE DEHYDROGENASE"/>
    <property type="match status" value="1"/>
</dbReference>
<evidence type="ECO:0000313" key="8">
    <source>
        <dbReference type="EMBL" id="SNY49131.1"/>
    </source>
</evidence>
<dbReference type="SUPFAM" id="SSF54292">
    <property type="entry name" value="2Fe-2S ferredoxin-like"/>
    <property type="match status" value="1"/>
</dbReference>
<feature type="compositionally biased region" description="Low complexity" evidence="6">
    <location>
        <begin position="586"/>
        <end position="610"/>
    </location>
</feature>
<dbReference type="Gene3D" id="3.90.1170.50">
    <property type="entry name" value="Aldehyde oxidase/xanthine dehydrogenase, a/b hammerhead"/>
    <property type="match status" value="1"/>
</dbReference>
<dbReference type="Pfam" id="PF00111">
    <property type="entry name" value="Fer2"/>
    <property type="match status" value="1"/>
</dbReference>
<dbReference type="Proteomes" id="UP000219612">
    <property type="component" value="Unassembled WGS sequence"/>
</dbReference>
<accession>A0A285IQ94</accession>
<dbReference type="InterPro" id="IPR046867">
    <property type="entry name" value="AldOxase/xan_DH_MoCoBD2"/>
</dbReference>
<dbReference type="PROSITE" id="PS51085">
    <property type="entry name" value="2FE2S_FER_2"/>
    <property type="match status" value="1"/>
</dbReference>
<proteinExistence type="inferred from homology"/>
<dbReference type="RefSeq" id="WP_245923286.1">
    <property type="nucleotide sequence ID" value="NZ_OBDY01000009.1"/>
</dbReference>
<dbReference type="SUPFAM" id="SSF47741">
    <property type="entry name" value="CO dehydrogenase ISP C-domain like"/>
    <property type="match status" value="1"/>
</dbReference>
<dbReference type="GO" id="GO:0051537">
    <property type="term" value="F:2 iron, 2 sulfur cluster binding"/>
    <property type="evidence" value="ECO:0007669"/>
    <property type="project" value="InterPro"/>
</dbReference>
<dbReference type="PANTHER" id="PTHR11908:SF132">
    <property type="entry name" value="ALDEHYDE OXIDASE 1-RELATED"/>
    <property type="match status" value="1"/>
</dbReference>
<dbReference type="CDD" id="cd00207">
    <property type="entry name" value="fer2"/>
    <property type="match status" value="1"/>
</dbReference>
<dbReference type="InterPro" id="IPR016208">
    <property type="entry name" value="Ald_Oxase/xanthine_DH-like"/>
</dbReference>
<evidence type="ECO:0000256" key="2">
    <source>
        <dbReference type="ARBA" id="ARBA00022505"/>
    </source>
</evidence>
<dbReference type="InterPro" id="IPR001041">
    <property type="entry name" value="2Fe-2S_ferredoxin-type"/>
</dbReference>
<dbReference type="Gene3D" id="3.30.365.10">
    <property type="entry name" value="Aldehyde oxidase/xanthine dehydrogenase, molybdopterin binding domain"/>
    <property type="match status" value="6"/>
</dbReference>
<dbReference type="Pfam" id="PF01315">
    <property type="entry name" value="Ald_Xan_dh_C"/>
    <property type="match status" value="1"/>
</dbReference>
<dbReference type="InterPro" id="IPR036010">
    <property type="entry name" value="2Fe-2S_ferredoxin-like_sf"/>
</dbReference>
<dbReference type="SUPFAM" id="SSF56003">
    <property type="entry name" value="Molybdenum cofactor-binding domain"/>
    <property type="match status" value="2"/>
</dbReference>
<keyword evidence="3" id="KW-0479">Metal-binding</keyword>
<dbReference type="AlphaFoldDB" id="A0A285IQ94"/>
<dbReference type="GO" id="GO:0005506">
    <property type="term" value="F:iron ion binding"/>
    <property type="evidence" value="ECO:0007669"/>
    <property type="project" value="InterPro"/>
</dbReference>
<dbReference type="GO" id="GO:0016491">
    <property type="term" value="F:oxidoreductase activity"/>
    <property type="evidence" value="ECO:0007669"/>
    <property type="project" value="UniProtKB-KW"/>
</dbReference>
<comment type="similarity">
    <text evidence="1">Belongs to the xanthine dehydrogenase family.</text>
</comment>
<feature type="domain" description="2Fe-2S ferredoxin-type" evidence="7">
    <location>
        <begin position="1"/>
        <end position="72"/>
    </location>
</feature>
<dbReference type="SMART" id="SM01008">
    <property type="entry name" value="Ald_Xan_dh_C"/>
    <property type="match status" value="1"/>
</dbReference>
<dbReference type="InterPro" id="IPR006058">
    <property type="entry name" value="2Fe2S_fd_BS"/>
</dbReference>
<name>A0A285IQ94_9ACTN</name>